<dbReference type="SUPFAM" id="SSF53098">
    <property type="entry name" value="Ribonuclease H-like"/>
    <property type="match status" value="1"/>
</dbReference>
<evidence type="ECO:0000256" key="1">
    <source>
        <dbReference type="ARBA" id="ARBA00004123"/>
    </source>
</evidence>
<keyword evidence="2" id="KW-0479">Metal-binding</keyword>
<dbReference type="PANTHER" id="PTHR46481">
    <property type="entry name" value="ZINC FINGER BED DOMAIN-CONTAINING PROTEIN 4"/>
    <property type="match status" value="1"/>
</dbReference>
<dbReference type="OrthoDB" id="4035947at2759"/>
<dbReference type="PANTHER" id="PTHR46481:SF10">
    <property type="entry name" value="ZINC FINGER BED DOMAIN-CONTAINING PROTEIN 39"/>
    <property type="match status" value="1"/>
</dbReference>
<accession>A0A1G4KC89</accession>
<dbReference type="GO" id="GO:0046983">
    <property type="term" value="F:protein dimerization activity"/>
    <property type="evidence" value="ECO:0007669"/>
    <property type="project" value="InterPro"/>
</dbReference>
<dbReference type="GO" id="GO:0008270">
    <property type="term" value="F:zinc ion binding"/>
    <property type="evidence" value="ECO:0007669"/>
    <property type="project" value="UniProtKB-KW"/>
</dbReference>
<dbReference type="InterPro" id="IPR008906">
    <property type="entry name" value="HATC_C_dom"/>
</dbReference>
<evidence type="ECO:0000256" key="6">
    <source>
        <dbReference type="SAM" id="MobiDB-lite"/>
    </source>
</evidence>
<protein>
    <submittedName>
        <fullName evidence="8">Putative transposase of the Rover1 hAT-like family</fullName>
    </submittedName>
</protein>
<dbReference type="InterPro" id="IPR012337">
    <property type="entry name" value="RNaseH-like_sf"/>
</dbReference>
<gene>
    <name evidence="8" type="ORF">LAMI_0G14972T</name>
</gene>
<sequence length="997" mass="113506">MYSFPTRRERDYKEVDSCLRKKRCAERTPSFGDSSSADTLVNDNLEPYYGSSRRDEKALRLSAGGEISDDDVRDDMSLSDSASDPPTLEEEYVIEPTGSGIAQRSSSEAYKGVESGPSAGVRQIVKETSAANVATTVVQTAQIPAAGSQEKPIVSQEVSGRTLQRNGATTISQSITLPTQNWTMPANSKNKQHDSCLQSSQYLHCSSSDESDDDNSDLNSRISARKVIKERAFPNSEPAFKKRFGFGFEAFSLNPFSKPSLVVNSSLNDADTQVIEKFNIWLLSSPFQIWVTKVGDNPPYAICKFDNCRRKFTFQGNSTSFNIAKHLKRQHEADYELYQKILRRSQRTLESSSSASSNHEGPSGLTKRLLQFLSVHKLTLSQLNVFIEGFIPFSLVESHAMGVFLKSLNTSDCPTLLSSEELVSLLREYEIELNNQLKHTMSYSSNFNILIDMWTSSSQKSYLAVLVSFCPNVNGNLRLRKVDVTTRGKCDTHLLDFIDLSDQRHAGDYLKTALLACLSKYAISHKVGSITLSIGSNNTSILENLDSDLELGFSNSGVRRVVKIRCMTHVLNQVFADLFQRIEERYSSLLSRIDKLADLIKSNIHIREKIRAYIPCLIPRRNQTRSLSRYRQLEVFLKVWKGAKEFFLESRFDHDYQLTPDHCSTFCYEQKEIETVTFVLRLTRIFEELTTLLQGEATCSLINGIEYYMNLGQYYDFVEKLLSGSEDIQLLKNLGLKPTHLPSKEIRDKILGFFLSSRPKFEKYRTIAYNEPGYWVAHILQPYLKADRLNRVFEKSFRDEVLELAEKYVTNYCKLFSETFESSHDNKAAASKVNYSQNRKSKYMEIMSQYFDRNSGNDDSLVQDEWQLYLREPAEKGQFYVDYWLTNQGRFPALSSLALSFYNTKLSTADVERCFSVSRRVLDSRFSLASANLRSTMMIRNRLKCFNLSSEMHVAEDIPIESWIVDEEDNGSWNDGFMESNNAHDVELSSSDGSDNE</sequence>
<evidence type="ECO:0000256" key="2">
    <source>
        <dbReference type="ARBA" id="ARBA00022723"/>
    </source>
</evidence>
<name>A0A1G4KC89_9SACH</name>
<evidence type="ECO:0000256" key="5">
    <source>
        <dbReference type="ARBA" id="ARBA00023242"/>
    </source>
</evidence>
<dbReference type="EMBL" id="LT598469">
    <property type="protein sequence ID" value="SCV01976.1"/>
    <property type="molecule type" value="Genomic_DNA"/>
</dbReference>
<proteinExistence type="predicted"/>
<evidence type="ECO:0000313" key="9">
    <source>
        <dbReference type="Proteomes" id="UP000191024"/>
    </source>
</evidence>
<keyword evidence="4" id="KW-0862">Zinc</keyword>
<comment type="subcellular location">
    <subcellularLocation>
        <location evidence="1">Nucleus</location>
    </subcellularLocation>
</comment>
<organism evidence="8 9">
    <name type="scientific">Lachancea mirantina</name>
    <dbReference type="NCBI Taxonomy" id="1230905"/>
    <lineage>
        <taxon>Eukaryota</taxon>
        <taxon>Fungi</taxon>
        <taxon>Dikarya</taxon>
        <taxon>Ascomycota</taxon>
        <taxon>Saccharomycotina</taxon>
        <taxon>Saccharomycetes</taxon>
        <taxon>Saccharomycetales</taxon>
        <taxon>Saccharomycetaceae</taxon>
        <taxon>Lachancea</taxon>
    </lineage>
</organism>
<feature type="domain" description="HAT C-terminal dimerisation" evidence="7">
    <location>
        <begin position="881"/>
        <end position="942"/>
    </location>
</feature>
<evidence type="ECO:0000313" key="8">
    <source>
        <dbReference type="EMBL" id="SCV01976.1"/>
    </source>
</evidence>
<feature type="compositionally biased region" description="Polar residues" evidence="6">
    <location>
        <begin position="31"/>
        <end position="42"/>
    </location>
</feature>
<dbReference type="GO" id="GO:0005634">
    <property type="term" value="C:nucleus"/>
    <property type="evidence" value="ECO:0007669"/>
    <property type="project" value="UniProtKB-SubCell"/>
</dbReference>
<evidence type="ECO:0000259" key="7">
    <source>
        <dbReference type="Pfam" id="PF05699"/>
    </source>
</evidence>
<dbReference type="InterPro" id="IPR052035">
    <property type="entry name" value="ZnF_BED_domain_contain"/>
</dbReference>
<keyword evidence="3" id="KW-0863">Zinc-finger</keyword>
<evidence type="ECO:0000256" key="3">
    <source>
        <dbReference type="ARBA" id="ARBA00022771"/>
    </source>
</evidence>
<dbReference type="AlphaFoldDB" id="A0A1G4KC89"/>
<evidence type="ECO:0000256" key="4">
    <source>
        <dbReference type="ARBA" id="ARBA00022833"/>
    </source>
</evidence>
<keyword evidence="9" id="KW-1185">Reference proteome</keyword>
<feature type="region of interest" description="Disordered" evidence="6">
    <location>
        <begin position="144"/>
        <end position="193"/>
    </location>
</feature>
<dbReference type="Pfam" id="PF05699">
    <property type="entry name" value="Dimer_Tnp_hAT"/>
    <property type="match status" value="1"/>
</dbReference>
<feature type="compositionally biased region" description="Polar residues" evidence="6">
    <location>
        <begin position="156"/>
        <end position="193"/>
    </location>
</feature>
<keyword evidence="5" id="KW-0539">Nucleus</keyword>
<reference evidence="8 9" key="1">
    <citation type="submission" date="2016-03" db="EMBL/GenBank/DDBJ databases">
        <authorList>
            <person name="Devillers H."/>
        </authorList>
    </citation>
    <scope>NUCLEOTIDE SEQUENCE [LARGE SCALE GENOMIC DNA]</scope>
    <source>
        <strain evidence="8">CBS 11717</strain>
    </source>
</reference>
<feature type="region of interest" description="Disordered" evidence="6">
    <location>
        <begin position="24"/>
        <end position="87"/>
    </location>
</feature>
<dbReference type="Proteomes" id="UP000191024">
    <property type="component" value="Chromosome G"/>
</dbReference>